<dbReference type="Proteomes" id="UP000799539">
    <property type="component" value="Unassembled WGS sequence"/>
</dbReference>
<protein>
    <submittedName>
        <fullName evidence="2">Uncharacterized protein</fullName>
    </submittedName>
</protein>
<organism evidence="2 3">
    <name type="scientific">Cercospora zeae-maydis SCOH1-5</name>
    <dbReference type="NCBI Taxonomy" id="717836"/>
    <lineage>
        <taxon>Eukaryota</taxon>
        <taxon>Fungi</taxon>
        <taxon>Dikarya</taxon>
        <taxon>Ascomycota</taxon>
        <taxon>Pezizomycotina</taxon>
        <taxon>Dothideomycetes</taxon>
        <taxon>Dothideomycetidae</taxon>
        <taxon>Mycosphaerellales</taxon>
        <taxon>Mycosphaerellaceae</taxon>
        <taxon>Cercospora</taxon>
    </lineage>
</organism>
<proteinExistence type="predicted"/>
<feature type="compositionally biased region" description="Polar residues" evidence="1">
    <location>
        <begin position="11"/>
        <end position="34"/>
    </location>
</feature>
<reference evidence="2" key="1">
    <citation type="journal article" date="2020" name="Stud. Mycol.">
        <title>101 Dothideomycetes genomes: a test case for predicting lifestyles and emergence of pathogens.</title>
        <authorList>
            <person name="Haridas S."/>
            <person name="Albert R."/>
            <person name="Binder M."/>
            <person name="Bloem J."/>
            <person name="Labutti K."/>
            <person name="Salamov A."/>
            <person name="Andreopoulos B."/>
            <person name="Baker S."/>
            <person name="Barry K."/>
            <person name="Bills G."/>
            <person name="Bluhm B."/>
            <person name="Cannon C."/>
            <person name="Castanera R."/>
            <person name="Culley D."/>
            <person name="Daum C."/>
            <person name="Ezra D."/>
            <person name="Gonzalez J."/>
            <person name="Henrissat B."/>
            <person name="Kuo A."/>
            <person name="Liang C."/>
            <person name="Lipzen A."/>
            <person name="Lutzoni F."/>
            <person name="Magnuson J."/>
            <person name="Mondo S."/>
            <person name="Nolan M."/>
            <person name="Ohm R."/>
            <person name="Pangilinan J."/>
            <person name="Park H.-J."/>
            <person name="Ramirez L."/>
            <person name="Alfaro M."/>
            <person name="Sun H."/>
            <person name="Tritt A."/>
            <person name="Yoshinaga Y."/>
            <person name="Zwiers L.-H."/>
            <person name="Turgeon B."/>
            <person name="Goodwin S."/>
            <person name="Spatafora J."/>
            <person name="Crous P."/>
            <person name="Grigoriev I."/>
        </authorList>
    </citation>
    <scope>NUCLEOTIDE SEQUENCE</scope>
    <source>
        <strain evidence="2">SCOH1-5</strain>
    </source>
</reference>
<evidence type="ECO:0000256" key="1">
    <source>
        <dbReference type="SAM" id="MobiDB-lite"/>
    </source>
</evidence>
<name>A0A6A6FFN9_9PEZI</name>
<evidence type="ECO:0000313" key="2">
    <source>
        <dbReference type="EMBL" id="KAF2212193.1"/>
    </source>
</evidence>
<sequence>MGRQERKAENYYQSEGGPSTACSTVGSNTANSPTTKKRTVVLHQGSGTVSTDEKRGPPSSHRK</sequence>
<evidence type="ECO:0000313" key="3">
    <source>
        <dbReference type="Proteomes" id="UP000799539"/>
    </source>
</evidence>
<dbReference type="EMBL" id="ML992673">
    <property type="protein sequence ID" value="KAF2212193.1"/>
    <property type="molecule type" value="Genomic_DNA"/>
</dbReference>
<dbReference type="AlphaFoldDB" id="A0A6A6FFN9"/>
<feature type="region of interest" description="Disordered" evidence="1">
    <location>
        <begin position="1"/>
        <end position="63"/>
    </location>
</feature>
<accession>A0A6A6FFN9</accession>
<gene>
    <name evidence="2" type="ORF">CERZMDRAFT_97476</name>
</gene>
<keyword evidence="3" id="KW-1185">Reference proteome</keyword>